<keyword evidence="4" id="KW-1185">Reference proteome</keyword>
<evidence type="ECO:0000313" key="3">
    <source>
        <dbReference type="EMBL" id="GAA4243060.1"/>
    </source>
</evidence>
<proteinExistence type="predicted"/>
<keyword evidence="2" id="KW-0732">Signal</keyword>
<gene>
    <name evidence="3" type="ORF">GCM10022255_000480</name>
</gene>
<dbReference type="InterPro" id="IPR029058">
    <property type="entry name" value="AB_hydrolase_fold"/>
</dbReference>
<feature type="region of interest" description="Disordered" evidence="1">
    <location>
        <begin position="18"/>
        <end position="48"/>
    </location>
</feature>
<evidence type="ECO:0000256" key="1">
    <source>
        <dbReference type="SAM" id="MobiDB-lite"/>
    </source>
</evidence>
<feature type="compositionally biased region" description="Basic residues" evidence="1">
    <location>
        <begin position="159"/>
        <end position="171"/>
    </location>
</feature>
<dbReference type="PROSITE" id="PS51257">
    <property type="entry name" value="PROKAR_LIPOPROTEIN"/>
    <property type="match status" value="1"/>
</dbReference>
<evidence type="ECO:0000256" key="2">
    <source>
        <dbReference type="SAM" id="SignalP"/>
    </source>
</evidence>
<dbReference type="Proteomes" id="UP001500620">
    <property type="component" value="Unassembled WGS sequence"/>
</dbReference>
<protein>
    <submittedName>
        <fullName evidence="3">Uncharacterized protein</fullName>
    </submittedName>
</protein>
<name>A0ABP8CU65_9ACTN</name>
<feature type="compositionally biased region" description="Low complexity" evidence="1">
    <location>
        <begin position="28"/>
        <end position="37"/>
    </location>
</feature>
<reference evidence="4" key="1">
    <citation type="journal article" date="2019" name="Int. J. Syst. Evol. Microbiol.">
        <title>The Global Catalogue of Microorganisms (GCM) 10K type strain sequencing project: providing services to taxonomists for standard genome sequencing and annotation.</title>
        <authorList>
            <consortium name="The Broad Institute Genomics Platform"/>
            <consortium name="The Broad Institute Genome Sequencing Center for Infectious Disease"/>
            <person name="Wu L."/>
            <person name="Ma J."/>
        </authorList>
    </citation>
    <scope>NUCLEOTIDE SEQUENCE [LARGE SCALE GENOMIC DNA]</scope>
    <source>
        <strain evidence="4">JCM 17441</strain>
    </source>
</reference>
<dbReference type="SUPFAM" id="SSF53474">
    <property type="entry name" value="alpha/beta-Hydrolases"/>
    <property type="match status" value="1"/>
</dbReference>
<comment type="caution">
    <text evidence="3">The sequence shown here is derived from an EMBL/GenBank/DDBJ whole genome shotgun (WGS) entry which is preliminary data.</text>
</comment>
<sequence>MRALMAVLLVLAAGCSTPSGPGSDGRPGRTSPAAAPSSPVPTDAAGEPFVRPRCAEPVESTYLHAKGAGKRLTPVLLLGRGPRGVVVGAQANGGICQVLPFAQDLAAKGYHVAVFDWTMLQYADNMTTATKALIADGATKVVLGGFSRRTGNRADRARQRARLGPRQRPGRPARASSDRRLPGQGVAVSLNRTSGISRRCGTLAACISGASPPRPRELTARRTPLPDLLHSSRRPETVRRLFCAVGSVPVRPERAPQWTLARSSAPSSSSSASVATSSSATPR</sequence>
<dbReference type="EMBL" id="BAABAT010000001">
    <property type="protein sequence ID" value="GAA4243060.1"/>
    <property type="molecule type" value="Genomic_DNA"/>
</dbReference>
<feature type="compositionally biased region" description="Low complexity" evidence="1">
    <location>
        <begin position="261"/>
        <end position="283"/>
    </location>
</feature>
<evidence type="ECO:0000313" key="4">
    <source>
        <dbReference type="Proteomes" id="UP001500620"/>
    </source>
</evidence>
<feature type="region of interest" description="Disordered" evidence="1">
    <location>
        <begin position="149"/>
        <end position="184"/>
    </location>
</feature>
<feature type="region of interest" description="Disordered" evidence="1">
    <location>
        <begin position="253"/>
        <end position="283"/>
    </location>
</feature>
<feature type="chain" id="PRO_5045947309" evidence="2">
    <location>
        <begin position="22"/>
        <end position="283"/>
    </location>
</feature>
<organism evidence="3 4">
    <name type="scientific">Dactylosporangium darangshiense</name>
    <dbReference type="NCBI Taxonomy" id="579108"/>
    <lineage>
        <taxon>Bacteria</taxon>
        <taxon>Bacillati</taxon>
        <taxon>Actinomycetota</taxon>
        <taxon>Actinomycetes</taxon>
        <taxon>Micromonosporales</taxon>
        <taxon>Micromonosporaceae</taxon>
        <taxon>Dactylosporangium</taxon>
    </lineage>
</organism>
<feature type="region of interest" description="Disordered" evidence="1">
    <location>
        <begin position="210"/>
        <end position="229"/>
    </location>
</feature>
<feature type="signal peptide" evidence="2">
    <location>
        <begin position="1"/>
        <end position="21"/>
    </location>
</feature>
<accession>A0ABP8CU65</accession>